<reference evidence="2" key="1">
    <citation type="submission" date="2020-04" db="EMBL/GenBank/DDBJ databases">
        <authorList>
            <person name="Chiriac C."/>
            <person name="Salcher M."/>
            <person name="Ghai R."/>
            <person name="Kavagutti S V."/>
        </authorList>
    </citation>
    <scope>NUCLEOTIDE SEQUENCE</scope>
</reference>
<evidence type="ECO:0000256" key="1">
    <source>
        <dbReference type="SAM" id="MobiDB-lite"/>
    </source>
</evidence>
<organism evidence="2">
    <name type="scientific">uncultured Caudovirales phage</name>
    <dbReference type="NCBI Taxonomy" id="2100421"/>
    <lineage>
        <taxon>Viruses</taxon>
        <taxon>Duplodnaviria</taxon>
        <taxon>Heunggongvirae</taxon>
        <taxon>Uroviricota</taxon>
        <taxon>Caudoviricetes</taxon>
        <taxon>Peduoviridae</taxon>
        <taxon>Maltschvirus</taxon>
        <taxon>Maltschvirus maltsch</taxon>
    </lineage>
</organism>
<dbReference type="EMBL" id="LR796341">
    <property type="protein sequence ID" value="CAB4138211.1"/>
    <property type="molecule type" value="Genomic_DNA"/>
</dbReference>
<accession>A0A6J5LVX0</accession>
<feature type="compositionally biased region" description="Low complexity" evidence="1">
    <location>
        <begin position="48"/>
        <end position="64"/>
    </location>
</feature>
<protein>
    <submittedName>
        <fullName evidence="2">Uncharacterized protein</fullName>
    </submittedName>
</protein>
<sequence>MLNFIKKLFGSDKPADVAVEVKGVEAKPTLEFHEEIKQQVEAEKAKPAKATKPAAKAKPATTKKPAAKKAPAKAVAKPAPKKSKKQ</sequence>
<gene>
    <name evidence="2" type="ORF">UFOVP328_404</name>
</gene>
<name>A0A6J5LVX0_9CAUD</name>
<feature type="region of interest" description="Disordered" evidence="1">
    <location>
        <begin position="39"/>
        <end position="86"/>
    </location>
</feature>
<evidence type="ECO:0000313" key="2">
    <source>
        <dbReference type="EMBL" id="CAB4138211.1"/>
    </source>
</evidence>
<proteinExistence type="predicted"/>